<sequence>IRQIQKVKLDDTDMITIINILDKYKQKQMKEIETKDKADELEE</sequence>
<dbReference type="AlphaFoldDB" id="A0A5J4TIR7"/>
<accession>A0A5J4TIR7</accession>
<feature type="non-terminal residue" evidence="1">
    <location>
        <position position="1"/>
    </location>
</feature>
<protein>
    <submittedName>
        <fullName evidence="1">Uncharacterized protein</fullName>
    </submittedName>
</protein>
<organism evidence="1 2">
    <name type="scientific">Streblomastix strix</name>
    <dbReference type="NCBI Taxonomy" id="222440"/>
    <lineage>
        <taxon>Eukaryota</taxon>
        <taxon>Metamonada</taxon>
        <taxon>Preaxostyla</taxon>
        <taxon>Oxymonadida</taxon>
        <taxon>Streblomastigidae</taxon>
        <taxon>Streblomastix</taxon>
    </lineage>
</organism>
<evidence type="ECO:0000313" key="1">
    <source>
        <dbReference type="EMBL" id="KAA6357395.1"/>
    </source>
</evidence>
<proteinExistence type="predicted"/>
<comment type="caution">
    <text evidence="1">The sequence shown here is derived from an EMBL/GenBank/DDBJ whole genome shotgun (WGS) entry which is preliminary data.</text>
</comment>
<dbReference type="Proteomes" id="UP000324800">
    <property type="component" value="Unassembled WGS sequence"/>
</dbReference>
<reference evidence="1 2" key="1">
    <citation type="submission" date="2019-03" db="EMBL/GenBank/DDBJ databases">
        <title>Single cell metagenomics reveals metabolic interactions within the superorganism composed of flagellate Streblomastix strix and complex community of Bacteroidetes bacteria on its surface.</title>
        <authorList>
            <person name="Treitli S.C."/>
            <person name="Kolisko M."/>
            <person name="Husnik F."/>
            <person name="Keeling P."/>
            <person name="Hampl V."/>
        </authorList>
    </citation>
    <scope>NUCLEOTIDE SEQUENCE [LARGE SCALE GENOMIC DNA]</scope>
    <source>
        <strain evidence="1">ST1C</strain>
    </source>
</reference>
<evidence type="ECO:0000313" key="2">
    <source>
        <dbReference type="Proteomes" id="UP000324800"/>
    </source>
</evidence>
<dbReference type="EMBL" id="SNRW01031482">
    <property type="protein sequence ID" value="KAA6357395.1"/>
    <property type="molecule type" value="Genomic_DNA"/>
</dbReference>
<name>A0A5J4TIR7_9EUKA</name>
<gene>
    <name evidence="1" type="ORF">EZS28_047077</name>
</gene>